<keyword evidence="4" id="KW-1185">Reference proteome</keyword>
<dbReference type="AlphaFoldDB" id="A0A0R2I1Z9"/>
<dbReference type="SMART" id="SM00014">
    <property type="entry name" value="acidPPc"/>
    <property type="match status" value="1"/>
</dbReference>
<accession>A0A0R2I1Z9</accession>
<dbReference type="Pfam" id="PF01569">
    <property type="entry name" value="PAP2"/>
    <property type="match status" value="1"/>
</dbReference>
<dbReference type="Proteomes" id="UP000050934">
    <property type="component" value="Unassembled WGS sequence"/>
</dbReference>
<name>A0A0R2I1Z9_9LACO</name>
<sequence>MTAVDSMIRNWVNQFHSPVANAFWEQITSMFNAQASVFWAFGVSLAAFIGHDWYFGLQITSTIFGGLILNHFVKIVVCRPRPVIRVLMHYSGYSFPSGHSSTAVLIMGSLILMVNHWLHSRHLKALLDTCLVLIIILVGFSRIFVGAHFPSDVLAGWSLGVFVLSGINLLAIKFDPSKVIHQQP</sequence>
<feature type="transmembrane region" description="Helical" evidence="1">
    <location>
        <begin position="31"/>
        <end position="50"/>
    </location>
</feature>
<dbReference type="CDD" id="cd03392">
    <property type="entry name" value="PAP2_like_2"/>
    <property type="match status" value="1"/>
</dbReference>
<feature type="domain" description="Phosphatidic acid phosphatase type 2/haloperoxidase" evidence="2">
    <location>
        <begin position="54"/>
        <end position="168"/>
    </location>
</feature>
<comment type="caution">
    <text evidence="3">The sequence shown here is derived from an EMBL/GenBank/DDBJ whole genome shotgun (WGS) entry which is preliminary data.</text>
</comment>
<protein>
    <recommendedName>
        <fullName evidence="2">Phosphatidic acid phosphatase type 2/haloperoxidase domain-containing protein</fullName>
    </recommendedName>
</protein>
<gene>
    <name evidence="3" type="ORF">IV45_GL000241</name>
</gene>
<evidence type="ECO:0000313" key="4">
    <source>
        <dbReference type="Proteomes" id="UP000050934"/>
    </source>
</evidence>
<keyword evidence="1" id="KW-0812">Transmembrane</keyword>
<dbReference type="SUPFAM" id="SSF48317">
    <property type="entry name" value="Acid phosphatase/Vanadium-dependent haloperoxidase"/>
    <property type="match status" value="1"/>
</dbReference>
<dbReference type="InterPro" id="IPR036938">
    <property type="entry name" value="PAP2/HPO_sf"/>
</dbReference>
<evidence type="ECO:0000256" key="1">
    <source>
        <dbReference type="SAM" id="Phobius"/>
    </source>
</evidence>
<dbReference type="PANTHER" id="PTHR14969:SF13">
    <property type="entry name" value="AT30094P"/>
    <property type="match status" value="1"/>
</dbReference>
<organism evidence="3 4">
    <name type="scientific">Limosilactobacillus secaliphilus</name>
    <dbReference type="NCBI Taxonomy" id="396268"/>
    <lineage>
        <taxon>Bacteria</taxon>
        <taxon>Bacillati</taxon>
        <taxon>Bacillota</taxon>
        <taxon>Bacilli</taxon>
        <taxon>Lactobacillales</taxon>
        <taxon>Lactobacillaceae</taxon>
        <taxon>Limosilactobacillus</taxon>
    </lineage>
</organism>
<dbReference type="EMBL" id="JQBW01000006">
    <property type="protein sequence ID" value="KRN59202.1"/>
    <property type="molecule type" value="Genomic_DNA"/>
</dbReference>
<evidence type="ECO:0000259" key="2">
    <source>
        <dbReference type="SMART" id="SM00014"/>
    </source>
</evidence>
<proteinExistence type="predicted"/>
<evidence type="ECO:0000313" key="3">
    <source>
        <dbReference type="EMBL" id="KRN59202.1"/>
    </source>
</evidence>
<feature type="transmembrane region" description="Helical" evidence="1">
    <location>
        <begin position="125"/>
        <end position="147"/>
    </location>
</feature>
<keyword evidence="1" id="KW-0472">Membrane</keyword>
<dbReference type="Gene3D" id="1.20.144.10">
    <property type="entry name" value="Phosphatidic acid phosphatase type 2/haloperoxidase"/>
    <property type="match status" value="1"/>
</dbReference>
<keyword evidence="1" id="KW-1133">Transmembrane helix</keyword>
<dbReference type="InterPro" id="IPR000326">
    <property type="entry name" value="PAP2/HPO"/>
</dbReference>
<dbReference type="STRING" id="396268.IV45_GL000241"/>
<feature type="transmembrane region" description="Helical" evidence="1">
    <location>
        <begin position="153"/>
        <end position="172"/>
    </location>
</feature>
<reference evidence="3 4" key="1">
    <citation type="journal article" date="2015" name="Genome Announc.">
        <title>Expanding the biotechnology potential of lactobacilli through comparative genomics of 213 strains and associated genera.</title>
        <authorList>
            <person name="Sun Z."/>
            <person name="Harris H.M."/>
            <person name="McCann A."/>
            <person name="Guo C."/>
            <person name="Argimon S."/>
            <person name="Zhang W."/>
            <person name="Yang X."/>
            <person name="Jeffery I.B."/>
            <person name="Cooney J.C."/>
            <person name="Kagawa T.F."/>
            <person name="Liu W."/>
            <person name="Song Y."/>
            <person name="Salvetti E."/>
            <person name="Wrobel A."/>
            <person name="Rasinkangas P."/>
            <person name="Parkhill J."/>
            <person name="Rea M.C."/>
            <person name="O'Sullivan O."/>
            <person name="Ritari J."/>
            <person name="Douillard F.P."/>
            <person name="Paul Ross R."/>
            <person name="Yang R."/>
            <person name="Briner A.E."/>
            <person name="Felis G.E."/>
            <person name="de Vos W.M."/>
            <person name="Barrangou R."/>
            <person name="Klaenhammer T.R."/>
            <person name="Caufield P.W."/>
            <person name="Cui Y."/>
            <person name="Zhang H."/>
            <person name="O'Toole P.W."/>
        </authorList>
    </citation>
    <scope>NUCLEOTIDE SEQUENCE [LARGE SCALE GENOMIC DNA]</scope>
    <source>
        <strain evidence="3 4">DSM 17896</strain>
    </source>
</reference>
<dbReference type="PANTHER" id="PTHR14969">
    <property type="entry name" value="SPHINGOSINE-1-PHOSPHATE PHOSPHOHYDROLASE"/>
    <property type="match status" value="1"/>
</dbReference>
<dbReference type="PATRIC" id="fig|396268.3.peg.242"/>
<feature type="transmembrane region" description="Helical" evidence="1">
    <location>
        <begin position="97"/>
        <end position="118"/>
    </location>
</feature>